<evidence type="ECO:0000313" key="4">
    <source>
        <dbReference type="Proteomes" id="UP000826656"/>
    </source>
</evidence>
<feature type="region of interest" description="Disordered" evidence="1">
    <location>
        <begin position="550"/>
        <end position="570"/>
    </location>
</feature>
<name>A0ABQ7UAI6_SOLTU</name>
<sequence length="570" mass="59532">MYYGGCFLSDPELRYANGIYDLETIKIDMDELHIIFFHKLARELGVEQVEAFGCKVNKRGGFYMLKSDADVLRFINNLKGGDFVDVYVVHQISTPLIVENPTEVQIAQLLTLKKGKPPPPTVINVRADVSSPQPSDKNDTNIKEDQQPSVDKGKNKEVAAPEVSLEDLDEDKGQGQGNDFSSYHLHISDESDVDVDAKQSDSESLYDVDENIDDLSDLDSEFVEARKSNFQEQVNKEKAARINVDEIPSGPVGIDAGFEDIYKNKRGRYEGKLSGDDMYFDSSDPGSDISEDEGDPVDSDEVVDPPARNSSTKKNGYTTGTARTATGGSGGATTSAAYTGVTGGATGGATGESGGATTSAASTGVIVVGSGGATTKRPTTTSAASGGATTGGNGGATTSAASIGVTTGGSGGATTKRPATTSAASGGATTAATTTGGRAANISLNFASVAQPTSQFSTQQSTTSASGSNKSSKVKRGGANPGYKRPRTEKPRTAGFGVLFGANGSVIERSVTTNKVLHCAPLKSSVPTNIDLGYKPNGLRWKGGAAVTQRQLQEQSYKRATQSTPSTQDT</sequence>
<reference evidence="3 4" key="1">
    <citation type="journal article" date="2021" name="bioRxiv">
        <title>Chromosome-scale and haplotype-resolved genome assembly of a tetraploid potato cultivar.</title>
        <authorList>
            <person name="Sun H."/>
            <person name="Jiao W.-B."/>
            <person name="Krause K."/>
            <person name="Campoy J.A."/>
            <person name="Goel M."/>
            <person name="Folz-Donahue K."/>
            <person name="Kukat C."/>
            <person name="Huettel B."/>
            <person name="Schneeberger K."/>
        </authorList>
    </citation>
    <scope>NUCLEOTIDE SEQUENCE [LARGE SCALE GENOMIC DNA]</scope>
    <source>
        <strain evidence="3">SolTubOtavaFocal</strain>
        <tissue evidence="3">Leaves</tissue>
    </source>
</reference>
<gene>
    <name evidence="3" type="ORF">KY290_031873</name>
</gene>
<feature type="compositionally biased region" description="Low complexity" evidence="1">
    <location>
        <begin position="396"/>
        <end position="405"/>
    </location>
</feature>
<feature type="domain" description="PB1-like" evidence="2">
    <location>
        <begin position="1"/>
        <end position="90"/>
    </location>
</feature>
<proteinExistence type="predicted"/>
<feature type="compositionally biased region" description="Low complexity" evidence="1">
    <location>
        <begin position="318"/>
        <end position="332"/>
    </location>
</feature>
<evidence type="ECO:0000256" key="1">
    <source>
        <dbReference type="SAM" id="MobiDB-lite"/>
    </source>
</evidence>
<feature type="region of interest" description="Disordered" evidence="1">
    <location>
        <begin position="370"/>
        <end position="432"/>
    </location>
</feature>
<feature type="compositionally biased region" description="Acidic residues" evidence="1">
    <location>
        <begin position="289"/>
        <end position="303"/>
    </location>
</feature>
<dbReference type="EMBL" id="JAIVGD010000023">
    <property type="protein sequence ID" value="KAH0743880.1"/>
    <property type="molecule type" value="Genomic_DNA"/>
</dbReference>
<feature type="region of interest" description="Disordered" evidence="1">
    <location>
        <begin position="455"/>
        <end position="491"/>
    </location>
</feature>
<dbReference type="Proteomes" id="UP000826656">
    <property type="component" value="Unassembled WGS sequence"/>
</dbReference>
<organism evidence="3 4">
    <name type="scientific">Solanum tuberosum</name>
    <name type="common">Potato</name>
    <dbReference type="NCBI Taxonomy" id="4113"/>
    <lineage>
        <taxon>Eukaryota</taxon>
        <taxon>Viridiplantae</taxon>
        <taxon>Streptophyta</taxon>
        <taxon>Embryophyta</taxon>
        <taxon>Tracheophyta</taxon>
        <taxon>Spermatophyta</taxon>
        <taxon>Magnoliopsida</taxon>
        <taxon>eudicotyledons</taxon>
        <taxon>Gunneridae</taxon>
        <taxon>Pentapetalae</taxon>
        <taxon>asterids</taxon>
        <taxon>lamiids</taxon>
        <taxon>Solanales</taxon>
        <taxon>Solanaceae</taxon>
        <taxon>Solanoideae</taxon>
        <taxon>Solaneae</taxon>
        <taxon>Solanum</taxon>
    </lineage>
</organism>
<feature type="compositionally biased region" description="Polar residues" evidence="1">
    <location>
        <begin position="308"/>
        <end position="317"/>
    </location>
</feature>
<accession>A0ABQ7UAI6</accession>
<feature type="compositionally biased region" description="Basic and acidic residues" evidence="1">
    <location>
        <begin position="136"/>
        <end position="159"/>
    </location>
</feature>
<keyword evidence="4" id="KW-1185">Reference proteome</keyword>
<feature type="region of interest" description="Disordered" evidence="1">
    <location>
        <begin position="273"/>
        <end position="332"/>
    </location>
</feature>
<feature type="compositionally biased region" description="Low complexity" evidence="1">
    <location>
        <begin position="455"/>
        <end position="471"/>
    </location>
</feature>
<evidence type="ECO:0000313" key="3">
    <source>
        <dbReference type="EMBL" id="KAH0743880.1"/>
    </source>
</evidence>
<feature type="region of interest" description="Disordered" evidence="1">
    <location>
        <begin position="119"/>
        <end position="183"/>
    </location>
</feature>
<evidence type="ECO:0000259" key="2">
    <source>
        <dbReference type="Pfam" id="PF26130"/>
    </source>
</evidence>
<protein>
    <recommendedName>
        <fullName evidence="2">PB1-like domain-containing protein</fullName>
    </recommendedName>
</protein>
<feature type="compositionally biased region" description="Low complexity" evidence="1">
    <location>
        <begin position="413"/>
        <end position="432"/>
    </location>
</feature>
<dbReference type="Pfam" id="PF26130">
    <property type="entry name" value="PB1-like"/>
    <property type="match status" value="1"/>
</dbReference>
<dbReference type="InterPro" id="IPR058594">
    <property type="entry name" value="PB1-like_dom_pln"/>
</dbReference>
<comment type="caution">
    <text evidence="3">The sequence shown here is derived from an EMBL/GenBank/DDBJ whole genome shotgun (WGS) entry which is preliminary data.</text>
</comment>